<evidence type="ECO:0000313" key="3">
    <source>
        <dbReference type="EMBL" id="KAF4130482.1"/>
    </source>
</evidence>
<reference evidence="2" key="1">
    <citation type="submission" date="2020-04" db="EMBL/GenBank/DDBJ databases">
        <title>Hybrid Assembly of Korean Phytophthora infestans isolates.</title>
        <authorList>
            <person name="Prokchorchik M."/>
            <person name="Lee Y."/>
            <person name="Seo J."/>
            <person name="Cho J.-H."/>
            <person name="Park Y.-E."/>
            <person name="Jang D.-C."/>
            <person name="Im J.-S."/>
            <person name="Choi J.-G."/>
            <person name="Park H.-J."/>
            <person name="Lee G.-B."/>
            <person name="Lee Y.-G."/>
            <person name="Hong S.-Y."/>
            <person name="Cho K."/>
            <person name="Sohn K.H."/>
        </authorList>
    </citation>
    <scope>NUCLEOTIDE SEQUENCE</scope>
    <source>
        <strain evidence="2">KR_1_A1</strain>
        <strain evidence="3">KR_2_A2</strain>
    </source>
</reference>
<feature type="region of interest" description="Disordered" evidence="1">
    <location>
        <begin position="63"/>
        <end position="90"/>
    </location>
</feature>
<evidence type="ECO:0000313" key="4">
    <source>
        <dbReference type="Proteomes" id="UP000602510"/>
    </source>
</evidence>
<dbReference type="Proteomes" id="UP000704712">
    <property type="component" value="Unassembled WGS sequence"/>
</dbReference>
<sequence length="90" mass="10079">MVVVYPGPITRATKRRTEEARRQAENDAMLATKEIQVDKEVMTNVETRDAAVRTSECTAHATTNVAEEVRISKPDEDDPTGERSTKKMSE</sequence>
<gene>
    <name evidence="2" type="ORF">GN244_ATG17513</name>
    <name evidence="3" type="ORF">GN958_ATG20376</name>
</gene>
<keyword evidence="4" id="KW-1185">Reference proteome</keyword>
<evidence type="ECO:0000313" key="2">
    <source>
        <dbReference type="EMBL" id="KAF4030690.1"/>
    </source>
</evidence>
<protein>
    <submittedName>
        <fullName evidence="2">Uncharacterized protein</fullName>
    </submittedName>
</protein>
<accession>A0A833SSB5</accession>
<name>A0A833SSB5_PHYIN</name>
<dbReference type="EMBL" id="WSZM01000653">
    <property type="protein sequence ID" value="KAF4030690.1"/>
    <property type="molecule type" value="Genomic_DNA"/>
</dbReference>
<evidence type="ECO:0000256" key="1">
    <source>
        <dbReference type="SAM" id="MobiDB-lite"/>
    </source>
</evidence>
<feature type="compositionally biased region" description="Basic and acidic residues" evidence="1">
    <location>
        <begin position="67"/>
        <end position="90"/>
    </location>
</feature>
<proteinExistence type="predicted"/>
<organism evidence="2 4">
    <name type="scientific">Phytophthora infestans</name>
    <name type="common">Potato late blight agent</name>
    <name type="synonym">Botrytis infestans</name>
    <dbReference type="NCBI Taxonomy" id="4787"/>
    <lineage>
        <taxon>Eukaryota</taxon>
        <taxon>Sar</taxon>
        <taxon>Stramenopiles</taxon>
        <taxon>Oomycota</taxon>
        <taxon>Peronosporomycetes</taxon>
        <taxon>Peronosporales</taxon>
        <taxon>Peronosporaceae</taxon>
        <taxon>Phytophthora</taxon>
    </lineage>
</organism>
<dbReference type="EMBL" id="JAACNO010002837">
    <property type="protein sequence ID" value="KAF4130482.1"/>
    <property type="molecule type" value="Genomic_DNA"/>
</dbReference>
<dbReference type="AlphaFoldDB" id="A0A833SSB5"/>
<dbReference type="Proteomes" id="UP000602510">
    <property type="component" value="Unassembled WGS sequence"/>
</dbReference>
<comment type="caution">
    <text evidence="2">The sequence shown here is derived from an EMBL/GenBank/DDBJ whole genome shotgun (WGS) entry which is preliminary data.</text>
</comment>